<keyword evidence="3" id="KW-1185">Reference proteome</keyword>
<dbReference type="AlphaFoldDB" id="A0A650GDT0"/>
<evidence type="ECO:0000313" key="3">
    <source>
        <dbReference type="Proteomes" id="UP000234271"/>
    </source>
</evidence>
<name>A0A650GDT0_9GAMM</name>
<dbReference type="RefSeq" id="WP_145917075.1">
    <property type="nucleotide sequence ID" value="NZ_CP012373.2"/>
</dbReference>
<reference evidence="3" key="1">
    <citation type="submission" date="2016-12" db="EMBL/GenBank/DDBJ databases">
        <title>Complete Genome Sequence of Beggiatoa leptomitiformis D-401.</title>
        <authorList>
            <person name="Fomenkov A."/>
            <person name="Vincze T."/>
            <person name="Grabovich M."/>
            <person name="Anton B.P."/>
            <person name="Dubinina G."/>
            <person name="Orlova M."/>
            <person name="Belousova E."/>
            <person name="Roberts R.J."/>
        </authorList>
    </citation>
    <scope>NUCLEOTIDE SEQUENCE [LARGE SCALE GENOMIC DNA]</scope>
    <source>
        <strain evidence="3">D-401</strain>
    </source>
</reference>
<feature type="transmembrane region" description="Helical" evidence="1">
    <location>
        <begin position="7"/>
        <end position="25"/>
    </location>
</feature>
<sequence length="101" mass="11257">MGRFRKAINTIFGIAILGGISYYTYNFASAESRIRAVCAEIQQGMTTKELQAFALTHGLSSFKLKESGINYVVETKTYGRFGCKVITESGFIKESEYNFAD</sequence>
<gene>
    <name evidence="2" type="ORF">BLE401_18590</name>
</gene>
<evidence type="ECO:0008006" key="4">
    <source>
        <dbReference type="Google" id="ProtNLM"/>
    </source>
</evidence>
<keyword evidence="1" id="KW-0472">Membrane</keyword>
<evidence type="ECO:0000256" key="1">
    <source>
        <dbReference type="SAM" id="Phobius"/>
    </source>
</evidence>
<accession>A0A650GDT0</accession>
<evidence type="ECO:0000313" key="2">
    <source>
        <dbReference type="EMBL" id="QGX04076.1"/>
    </source>
</evidence>
<proteinExistence type="predicted"/>
<keyword evidence="1" id="KW-0812">Transmembrane</keyword>
<dbReference type="EMBL" id="CP018889">
    <property type="protein sequence ID" value="QGX04076.1"/>
    <property type="molecule type" value="Genomic_DNA"/>
</dbReference>
<protein>
    <recommendedName>
        <fullName evidence="4">DUF3862 domain-containing protein</fullName>
    </recommendedName>
</protein>
<dbReference type="Proteomes" id="UP000234271">
    <property type="component" value="Chromosome"/>
</dbReference>
<organism evidence="2 3">
    <name type="scientific">Beggiatoa leptomitoformis</name>
    <dbReference type="NCBI Taxonomy" id="288004"/>
    <lineage>
        <taxon>Bacteria</taxon>
        <taxon>Pseudomonadati</taxon>
        <taxon>Pseudomonadota</taxon>
        <taxon>Gammaproteobacteria</taxon>
        <taxon>Thiotrichales</taxon>
        <taxon>Thiotrichaceae</taxon>
        <taxon>Beggiatoa</taxon>
    </lineage>
</organism>
<keyword evidence="1" id="KW-1133">Transmembrane helix</keyword>